<dbReference type="EMBL" id="UOED01000017">
    <property type="protein sequence ID" value="VAV86923.1"/>
    <property type="molecule type" value="Genomic_DNA"/>
</dbReference>
<reference evidence="2" key="1">
    <citation type="submission" date="2018-06" db="EMBL/GenBank/DDBJ databases">
        <authorList>
            <person name="Zhirakovskaya E."/>
        </authorList>
    </citation>
    <scope>NUCLEOTIDE SEQUENCE</scope>
</reference>
<name>A0A3B0RQV5_9ZZZZ</name>
<evidence type="ECO:0000313" key="2">
    <source>
        <dbReference type="EMBL" id="VAV86923.1"/>
    </source>
</evidence>
<evidence type="ECO:0000256" key="1">
    <source>
        <dbReference type="SAM" id="Phobius"/>
    </source>
</evidence>
<keyword evidence="1" id="KW-0812">Transmembrane</keyword>
<sequence length="67" mass="7804">MFGRKKFTQNVMGHEIAAPKPTRWALFYILKYVGLPICLLLTGLDIILFFIFKYGFNSCYGFFCLLN</sequence>
<keyword evidence="1" id="KW-1133">Transmembrane helix</keyword>
<gene>
    <name evidence="2" type="ORF">MNBD_ALPHA02-293</name>
</gene>
<organism evidence="2">
    <name type="scientific">hydrothermal vent metagenome</name>
    <dbReference type="NCBI Taxonomy" id="652676"/>
    <lineage>
        <taxon>unclassified sequences</taxon>
        <taxon>metagenomes</taxon>
        <taxon>ecological metagenomes</taxon>
    </lineage>
</organism>
<dbReference type="AlphaFoldDB" id="A0A3B0RQV5"/>
<protein>
    <submittedName>
        <fullName evidence="2">Uncharacterized protein</fullName>
    </submittedName>
</protein>
<feature type="transmembrane region" description="Helical" evidence="1">
    <location>
        <begin position="29"/>
        <end position="52"/>
    </location>
</feature>
<accession>A0A3B0RQV5</accession>
<proteinExistence type="predicted"/>
<keyword evidence="1" id="KW-0472">Membrane</keyword>